<protein>
    <recommendedName>
        <fullName evidence="4">Phospholipid phosphatase</fullName>
    </recommendedName>
</protein>
<dbReference type="RefSeq" id="WP_126294497.1">
    <property type="nucleotide sequence ID" value="NZ_RXNR01000027.1"/>
</dbReference>
<dbReference type="Proteomes" id="UP000276349">
    <property type="component" value="Unassembled WGS sequence"/>
</dbReference>
<feature type="transmembrane region" description="Helical" evidence="1">
    <location>
        <begin position="6"/>
        <end position="24"/>
    </location>
</feature>
<keyword evidence="3" id="KW-1185">Reference proteome</keyword>
<accession>A0A431URD6</accession>
<keyword evidence="1" id="KW-0472">Membrane</keyword>
<feature type="transmembrane region" description="Helical" evidence="1">
    <location>
        <begin position="169"/>
        <end position="187"/>
    </location>
</feature>
<evidence type="ECO:0000313" key="3">
    <source>
        <dbReference type="Proteomes" id="UP000276349"/>
    </source>
</evidence>
<comment type="caution">
    <text evidence="2">The sequence shown here is derived from an EMBL/GenBank/DDBJ whole genome shotgun (WGS) entry which is preliminary data.</text>
</comment>
<feature type="transmembrane region" description="Helical" evidence="1">
    <location>
        <begin position="193"/>
        <end position="210"/>
    </location>
</feature>
<reference evidence="2 3" key="1">
    <citation type="submission" date="2018-12" db="EMBL/GenBank/DDBJ databases">
        <authorList>
            <person name="Yu L."/>
        </authorList>
    </citation>
    <scope>NUCLEOTIDE SEQUENCE [LARGE SCALE GENOMIC DNA]</scope>
    <source>
        <strain evidence="2 3">S5H2222</strain>
    </source>
</reference>
<keyword evidence="1" id="KW-1133">Transmembrane helix</keyword>
<dbReference type="AlphaFoldDB" id="A0A431URD6"/>
<proteinExistence type="predicted"/>
<evidence type="ECO:0000256" key="1">
    <source>
        <dbReference type="SAM" id="Phobius"/>
    </source>
</evidence>
<evidence type="ECO:0000313" key="2">
    <source>
        <dbReference type="EMBL" id="RTQ92800.1"/>
    </source>
</evidence>
<sequence length="220" mass="25057">MNTFLYFLLSFGYISLFIFGLILSKKNILNATNLFLLVIVGLVYDNLIIALGRSIGEGKLLEGLSYARFWLHALFTPLLILFAWSICFTLGLTWAKKKFWKITFSFLTLGLILYELFSSVIVLKLKAKRENGVLTYESIEPASPVMVILVTLVLVIIGIILIKNFHFPWLLIGTIIMTLGSVLAIWITNFPIMNVLEFLLLLTLLLTKRFQVRKSEKSNT</sequence>
<feature type="transmembrane region" description="Helical" evidence="1">
    <location>
        <begin position="104"/>
        <end position="123"/>
    </location>
</feature>
<gene>
    <name evidence="2" type="ORF">EKG35_10960</name>
</gene>
<feature type="transmembrane region" description="Helical" evidence="1">
    <location>
        <begin position="143"/>
        <end position="162"/>
    </location>
</feature>
<dbReference type="EMBL" id="RXNR01000027">
    <property type="protein sequence ID" value="RTQ92800.1"/>
    <property type="molecule type" value="Genomic_DNA"/>
</dbReference>
<feature type="transmembrane region" description="Helical" evidence="1">
    <location>
        <begin position="31"/>
        <end position="49"/>
    </location>
</feature>
<name>A0A431URD6_9BACI</name>
<keyword evidence="1" id="KW-0812">Transmembrane</keyword>
<dbReference type="OrthoDB" id="4331374at2"/>
<evidence type="ECO:0008006" key="4">
    <source>
        <dbReference type="Google" id="ProtNLM"/>
    </source>
</evidence>
<organism evidence="2 3">
    <name type="scientific">Lysinibacillus telephonicus</name>
    <dbReference type="NCBI Taxonomy" id="1714840"/>
    <lineage>
        <taxon>Bacteria</taxon>
        <taxon>Bacillati</taxon>
        <taxon>Bacillota</taxon>
        <taxon>Bacilli</taxon>
        <taxon>Bacillales</taxon>
        <taxon>Bacillaceae</taxon>
        <taxon>Lysinibacillus</taxon>
    </lineage>
</organism>
<feature type="transmembrane region" description="Helical" evidence="1">
    <location>
        <begin position="69"/>
        <end position="92"/>
    </location>
</feature>